<feature type="compositionally biased region" description="Acidic residues" evidence="1">
    <location>
        <begin position="744"/>
        <end position="772"/>
    </location>
</feature>
<feature type="domain" description="Telomeric single stranded DNA binding POT1/Cdc13" evidence="2">
    <location>
        <begin position="1058"/>
        <end position="1189"/>
    </location>
</feature>
<evidence type="ECO:0000313" key="3">
    <source>
        <dbReference type="EMBL" id="KAL2811322.1"/>
    </source>
</evidence>
<name>A0ABR4H7E1_9EURO</name>
<sequence length="1287" mass="141359">MNTDDQPPSSEALRSTAIPIAQLSTDVDILAEKSIHSVVTLLWPYSSSTKSLGLLLAEPDFRLRRLNGQVKVLFHGHVAEEVAKSHVGIGDKVYLSLAGSRLMENNAVAQTPGSRSAYELHFDASAFFEVWRDSKLLSVVQVDRSSSPPASADIPATPRTPGLNGSTYTAGPLDSASWQSPAFFERSRKSFGLADITFDPFEEEDGYVPGKGRKRPRFSMRSNEWRVIDERESPGEKDLPDWTVIFDEELATNSDADEERTSKPQDAGDSGTSPRPEAVVSGPASENADVAMVDSQPIVSEVETEQSNDGITDNANLLRPDNAPKSNPETTRESDTSEIAHLSTNTPRLHPIPSPGLPDPSPLVTSNSPSGYFIPVPEADVEVQSITPLVSASEVISEPGEPTTPPQIQSDSEAVQIDEDDAVTVYTDDVQVLPDSISPSGRTLSSPQVSGSKDVKSAPVADQQPDEPMEESSPPAELDATEAAMPVVYSDESDSESERQIEGEQDEEAEVDVWDSEKEDEPQRDEQSPGRQSQELEDESDKILDTKCEVEEEEGEAARAPEGEGALLARKASYSSDESRGASEEPVQLYEDEAEEAEEVEDEMDRSDEGADYEVEYEGEYEEDYDEEELEDKPQYEYYGSGSEVETDYEEEPQPRSAPKSAEPEIIVLDSESEDELSTQHPDDMARRKVEEYSDGSYDSENQDDLEEEIYDEPDLVGENDDPREDMESPGDLDVEVQDKPNQDYDEIEEDQESDDDQGQEYVMEDQPDNEGVENNRPPIYERRTEDWGSTSEHLDRDVHDEDPREDLPKPVQDRSDVEIKETPTELPANPEKQLTLDEPPAAYGYFEDFYATAAHPHGSLDYLAAISESAGRMEGASETVQQVGEMAIDPSLYTLDSVQNELAPETGTENHPSGPPMEASRAPLEPPESNGARDLALQLDGASPEMLDKTLKPANEPPSTPASRTIVVSEQGSPSLTVRVKAENTENSLGGSEQEIEREPKASMVIVDAPEPTLSDEGQKLQASIEVDHETEADIDTAHISPVNKHYPGLRSKLSYFAPLATLIDHYNALVDTICIASEVQPVTKATSGKKDFILILQLTDPSMAGTTIYAQILRPYKSALPSLQEGDAILLRNFRVTSFNHSVILVSDSTSAWAVYSTSEDPEVNGPPVELSSEEKTFATDLRQWYLEGGMAMVADYQLQASIGRESRDGTPTSSFAQSDAGDIDMALREARGDTSSSRGSRRRKSHRRITIHELRDGRRYTEVGSSPGEGSIHELRDGTVYANL</sequence>
<feature type="compositionally biased region" description="Acidic residues" evidence="1">
    <location>
        <begin position="590"/>
        <end position="631"/>
    </location>
</feature>
<feature type="region of interest" description="Disordered" evidence="1">
    <location>
        <begin position="898"/>
        <end position="933"/>
    </location>
</feature>
<dbReference type="SUPFAM" id="SSF50249">
    <property type="entry name" value="Nucleic acid-binding proteins"/>
    <property type="match status" value="1"/>
</dbReference>
<feature type="compositionally biased region" description="Polar residues" evidence="1">
    <location>
        <begin position="437"/>
        <end position="451"/>
    </location>
</feature>
<gene>
    <name evidence="3" type="ORF">BJX63DRAFT_399322</name>
</gene>
<feature type="compositionally biased region" description="Basic and acidic residues" evidence="1">
    <location>
        <begin position="681"/>
        <end position="692"/>
    </location>
</feature>
<feature type="compositionally biased region" description="Acidic residues" evidence="1">
    <location>
        <begin position="701"/>
        <end position="736"/>
    </location>
</feature>
<dbReference type="InterPro" id="IPR011564">
    <property type="entry name" value="Telomer_end-bd_POT1/Cdc13"/>
</dbReference>
<comment type="caution">
    <text evidence="3">The sequence shown here is derived from an EMBL/GenBank/DDBJ whole genome shotgun (WGS) entry which is preliminary data.</text>
</comment>
<proteinExistence type="predicted"/>
<accession>A0ABR4H7E1</accession>
<feature type="compositionally biased region" description="Low complexity" evidence="1">
    <location>
        <begin position="145"/>
        <end position="157"/>
    </location>
</feature>
<dbReference type="Gene3D" id="2.40.50.140">
    <property type="entry name" value="Nucleic acid-binding proteins"/>
    <property type="match status" value="1"/>
</dbReference>
<feature type="region of interest" description="Disordered" evidence="1">
    <location>
        <begin position="948"/>
        <end position="975"/>
    </location>
</feature>
<dbReference type="Pfam" id="PF02765">
    <property type="entry name" value="POT1"/>
    <property type="match status" value="1"/>
</dbReference>
<reference evidence="3 4" key="1">
    <citation type="submission" date="2024-07" db="EMBL/GenBank/DDBJ databases">
        <title>Section-level genome sequencing and comparative genomics of Aspergillus sections Usti and Cavernicolus.</title>
        <authorList>
            <consortium name="Lawrence Berkeley National Laboratory"/>
            <person name="Nybo J.L."/>
            <person name="Vesth T.C."/>
            <person name="Theobald S."/>
            <person name="Frisvad J.C."/>
            <person name="Larsen T.O."/>
            <person name="Kjaerboelling I."/>
            <person name="Rothschild-Mancinelli K."/>
            <person name="Lyhne E.K."/>
            <person name="Kogle M.E."/>
            <person name="Barry K."/>
            <person name="Clum A."/>
            <person name="Na H."/>
            <person name="Ledsgaard L."/>
            <person name="Lin J."/>
            <person name="Lipzen A."/>
            <person name="Kuo A."/>
            <person name="Riley R."/>
            <person name="Mondo S."/>
            <person name="Labutti K."/>
            <person name="Haridas S."/>
            <person name="Pangalinan J."/>
            <person name="Salamov A.A."/>
            <person name="Simmons B.A."/>
            <person name="Magnuson J.K."/>
            <person name="Chen J."/>
            <person name="Drula E."/>
            <person name="Henrissat B."/>
            <person name="Wiebenga A."/>
            <person name="Lubbers R.J."/>
            <person name="Gomes A.C."/>
            <person name="Makela M.R."/>
            <person name="Stajich J."/>
            <person name="Grigoriev I.V."/>
            <person name="Mortensen U.H."/>
            <person name="De Vries R.P."/>
            <person name="Baker S.E."/>
            <person name="Andersen M.R."/>
        </authorList>
    </citation>
    <scope>NUCLEOTIDE SEQUENCE [LARGE SCALE GENOMIC DNA]</scope>
    <source>
        <strain evidence="3 4">CBS 588.65</strain>
    </source>
</reference>
<feature type="compositionally biased region" description="Polar residues" evidence="1">
    <location>
        <begin position="962"/>
        <end position="975"/>
    </location>
</feature>
<keyword evidence="4" id="KW-1185">Reference proteome</keyword>
<dbReference type="SMART" id="SM00976">
    <property type="entry name" value="Telo_bind"/>
    <property type="match status" value="1"/>
</dbReference>
<feature type="region of interest" description="Disordered" evidence="1">
    <location>
        <begin position="1232"/>
        <end position="1252"/>
    </location>
</feature>
<evidence type="ECO:0000256" key="1">
    <source>
        <dbReference type="SAM" id="MobiDB-lite"/>
    </source>
</evidence>
<dbReference type="Proteomes" id="UP001610334">
    <property type="component" value="Unassembled WGS sequence"/>
</dbReference>
<protein>
    <recommendedName>
        <fullName evidence="2">Telomeric single stranded DNA binding POT1/Cdc13 domain-containing protein</fullName>
    </recommendedName>
</protein>
<dbReference type="CDD" id="cd04497">
    <property type="entry name" value="hPOT1_OB1_like"/>
    <property type="match status" value="1"/>
</dbReference>
<feature type="region of interest" description="Disordered" evidence="1">
    <location>
        <begin position="145"/>
        <end position="166"/>
    </location>
</feature>
<feature type="region of interest" description="Disordered" evidence="1">
    <location>
        <begin position="390"/>
        <end position="413"/>
    </location>
</feature>
<feature type="compositionally biased region" description="Pro residues" evidence="1">
    <location>
        <begin position="350"/>
        <end position="361"/>
    </location>
</feature>
<evidence type="ECO:0000313" key="4">
    <source>
        <dbReference type="Proteomes" id="UP001610334"/>
    </source>
</evidence>
<evidence type="ECO:0000259" key="2">
    <source>
        <dbReference type="SMART" id="SM00976"/>
    </source>
</evidence>
<feature type="compositionally biased region" description="Polar residues" evidence="1">
    <location>
        <begin position="305"/>
        <end position="315"/>
    </location>
</feature>
<dbReference type="InterPro" id="IPR012340">
    <property type="entry name" value="NA-bd_OB-fold"/>
</dbReference>
<dbReference type="EMBL" id="JBFXLT010000059">
    <property type="protein sequence ID" value="KAL2811322.1"/>
    <property type="molecule type" value="Genomic_DNA"/>
</dbReference>
<feature type="region of interest" description="Disordered" evidence="1">
    <location>
        <begin position="251"/>
        <end position="374"/>
    </location>
</feature>
<organism evidence="3 4">
    <name type="scientific">Aspergillus granulosus</name>
    <dbReference type="NCBI Taxonomy" id="176169"/>
    <lineage>
        <taxon>Eukaryota</taxon>
        <taxon>Fungi</taxon>
        <taxon>Dikarya</taxon>
        <taxon>Ascomycota</taxon>
        <taxon>Pezizomycotina</taxon>
        <taxon>Eurotiomycetes</taxon>
        <taxon>Eurotiomycetidae</taxon>
        <taxon>Eurotiales</taxon>
        <taxon>Aspergillaceae</taxon>
        <taxon>Aspergillus</taxon>
        <taxon>Aspergillus subgen. Nidulantes</taxon>
    </lineage>
</organism>
<feature type="compositionally biased region" description="Basic and acidic residues" evidence="1">
    <location>
        <begin position="780"/>
        <end position="824"/>
    </location>
</feature>
<feature type="compositionally biased region" description="Basic residues" evidence="1">
    <location>
        <begin position="1242"/>
        <end position="1252"/>
    </location>
</feature>
<feature type="compositionally biased region" description="Acidic residues" evidence="1">
    <location>
        <begin position="503"/>
        <end position="523"/>
    </location>
</feature>
<feature type="region of interest" description="Disordered" evidence="1">
    <location>
        <begin position="430"/>
        <end position="837"/>
    </location>
</feature>